<keyword evidence="3" id="KW-0687">Ribonucleoprotein</keyword>
<comment type="caution">
    <text evidence="5">The sequence shown here is derived from an EMBL/GenBank/DDBJ whole genome shotgun (WGS) entry which is preliminary data.</text>
</comment>
<dbReference type="PANTHER" id="PTHR12650">
    <property type="entry name" value="40S RIBOSOMAL PROTEIN S30/UBIQUITIN-LIKE PROTEIN FUBI"/>
    <property type="match status" value="1"/>
</dbReference>
<dbReference type="AlphaFoldDB" id="A0AAN6D859"/>
<gene>
    <name evidence="5" type="ORF">KL933_000944</name>
</gene>
<proteinExistence type="inferred from homology"/>
<reference evidence="5" key="1">
    <citation type="journal article" date="2021" name="G3 (Bethesda)">
        <title>Genomic diversity, chromosomal rearrangements, and interspecies hybridization in the ogataea polymorpha species complex.</title>
        <authorList>
            <person name="Hanson S.J."/>
            <person name="Cinneide E.O."/>
            <person name="Salzberg L.I."/>
            <person name="Wolfe K.H."/>
            <person name="McGowan J."/>
            <person name="Fitzpatrick D.A."/>
            <person name="Matlin K."/>
        </authorList>
    </citation>
    <scope>NUCLEOTIDE SEQUENCE</scope>
    <source>
        <strain evidence="5">83-405-1</strain>
    </source>
</reference>
<evidence type="ECO:0000313" key="5">
    <source>
        <dbReference type="EMBL" id="KAG7729864.1"/>
    </source>
</evidence>
<keyword evidence="4" id="KW-0812">Transmembrane</keyword>
<feature type="transmembrane region" description="Helical" evidence="4">
    <location>
        <begin position="17"/>
        <end position="39"/>
    </location>
</feature>
<evidence type="ECO:0000256" key="2">
    <source>
        <dbReference type="ARBA" id="ARBA00022980"/>
    </source>
</evidence>
<keyword evidence="2" id="KW-0689">Ribosomal protein</keyword>
<organism evidence="5 6">
    <name type="scientific">Ogataea haglerorum</name>
    <dbReference type="NCBI Taxonomy" id="1937702"/>
    <lineage>
        <taxon>Eukaryota</taxon>
        <taxon>Fungi</taxon>
        <taxon>Dikarya</taxon>
        <taxon>Ascomycota</taxon>
        <taxon>Saccharomycotina</taxon>
        <taxon>Pichiomycetes</taxon>
        <taxon>Pichiales</taxon>
        <taxon>Pichiaceae</taxon>
        <taxon>Ogataea</taxon>
    </lineage>
</organism>
<protein>
    <recommendedName>
        <fullName evidence="7">40S ribosomal protein S30</fullName>
    </recommendedName>
</protein>
<dbReference type="PROSITE" id="PS51257">
    <property type="entry name" value="PROKAR_LIPOPROTEIN"/>
    <property type="match status" value="1"/>
</dbReference>
<dbReference type="Pfam" id="PF04758">
    <property type="entry name" value="Ribosomal_S30"/>
    <property type="match status" value="1"/>
</dbReference>
<sequence>MGAAKSPGSSTTRLGKALGLCFIVMAMVSVLIGCVRFFIAQSMLRNGKFPVAYIEPYFVYGVTFHGSLARAGKVKSQTPKVEKTEKPKKPKGRAYKRLLYTKRFVNVANTPGGKRRMNPGPSSK</sequence>
<evidence type="ECO:0008006" key="7">
    <source>
        <dbReference type="Google" id="ProtNLM"/>
    </source>
</evidence>
<dbReference type="Proteomes" id="UP000738402">
    <property type="component" value="Unassembled WGS sequence"/>
</dbReference>
<keyword evidence="4" id="KW-1133">Transmembrane helix</keyword>
<evidence type="ECO:0000256" key="4">
    <source>
        <dbReference type="SAM" id="Phobius"/>
    </source>
</evidence>
<dbReference type="PANTHER" id="PTHR12650:SF15">
    <property type="entry name" value="RIBOSOMAL PROTEIN S30, ISOFORM A"/>
    <property type="match status" value="1"/>
</dbReference>
<keyword evidence="4" id="KW-0472">Membrane</keyword>
<evidence type="ECO:0000313" key="6">
    <source>
        <dbReference type="Proteomes" id="UP000738402"/>
    </source>
</evidence>
<dbReference type="GO" id="GO:0022627">
    <property type="term" value="C:cytosolic small ribosomal subunit"/>
    <property type="evidence" value="ECO:0007669"/>
    <property type="project" value="TreeGrafter"/>
</dbReference>
<comment type="similarity">
    <text evidence="1">Belongs to the eukaryotic ribosomal protein eS30 family.</text>
</comment>
<dbReference type="InterPro" id="IPR006846">
    <property type="entry name" value="Ribosomal_eS30"/>
</dbReference>
<dbReference type="GO" id="GO:0006412">
    <property type="term" value="P:translation"/>
    <property type="evidence" value="ECO:0007669"/>
    <property type="project" value="InterPro"/>
</dbReference>
<accession>A0AAN6D859</accession>
<evidence type="ECO:0000256" key="3">
    <source>
        <dbReference type="ARBA" id="ARBA00023274"/>
    </source>
</evidence>
<name>A0AAN6D859_9ASCO</name>
<dbReference type="GO" id="GO:0003735">
    <property type="term" value="F:structural constituent of ribosome"/>
    <property type="evidence" value="ECO:0007669"/>
    <property type="project" value="InterPro"/>
</dbReference>
<evidence type="ECO:0000256" key="1">
    <source>
        <dbReference type="ARBA" id="ARBA00008450"/>
    </source>
</evidence>
<dbReference type="EMBL" id="JAHLUH010000002">
    <property type="protein sequence ID" value="KAG7729864.1"/>
    <property type="molecule type" value="Genomic_DNA"/>
</dbReference>